<evidence type="ECO:0000256" key="1">
    <source>
        <dbReference type="SAM" id="Phobius"/>
    </source>
</evidence>
<sequence>MQALSHRKQQKGAVLILVTVAMFVLLGFTALALDGGYLLLNKTRVQDAVDAAALSGAKTLDDGGTQAQAEQAVKNTLVAIFQGEGFSSVNVNLAQLDNPDLLQIQFSHTVSPFTPINHPDASYIRVTLGNVPVTQFFSQLVLDTWQVWASAVAGPSPPIQEEEECRILPLLMCAGDLSSQNEPDYNFGFTPSSNDQRGDVLVIKAPNHNRNSVVGPGNFMAIDLDGVGGGANEFRDGLAGNVHGATCVPTGDTVETKTGNMVGPTQQGLNTRFGEYLSPMSEPTTEPVAGGAEGYYADCEVPNYTNTGLELVNFVGSQFDSNNGGNNVLNDATTLAKLQDYPDYAKGIAGGSKSTDPGTSYCLPKRRMVRVPVANCTGHNPGQSTLTVMGTACMFLIQKVTGQGNTQFVVAEFVENCTNDGTGFNSNSNSYRLVLYKDYGSNGGS</sequence>
<name>A0ABS1QUA9_9GAMM</name>
<dbReference type="Proteomes" id="UP000638570">
    <property type="component" value="Unassembled WGS sequence"/>
</dbReference>
<feature type="transmembrane region" description="Helical" evidence="1">
    <location>
        <begin position="12"/>
        <end position="33"/>
    </location>
</feature>
<dbReference type="InterPro" id="IPR028087">
    <property type="entry name" value="Tad_N"/>
</dbReference>
<organism evidence="3 4">
    <name type="scientific">Zobellella iuensis</name>
    <dbReference type="NCBI Taxonomy" id="2803811"/>
    <lineage>
        <taxon>Bacteria</taxon>
        <taxon>Pseudomonadati</taxon>
        <taxon>Pseudomonadota</taxon>
        <taxon>Gammaproteobacteria</taxon>
        <taxon>Aeromonadales</taxon>
        <taxon>Aeromonadaceae</taxon>
        <taxon>Zobellella</taxon>
    </lineage>
</organism>
<feature type="domain" description="Putative Flp pilus-assembly TadG-like N-terminal" evidence="2">
    <location>
        <begin position="12"/>
        <end position="57"/>
    </location>
</feature>
<gene>
    <name evidence="3" type="ORF">JKV55_14070</name>
</gene>
<dbReference type="Pfam" id="PF13400">
    <property type="entry name" value="Tad"/>
    <property type="match status" value="1"/>
</dbReference>
<keyword evidence="4" id="KW-1185">Reference proteome</keyword>
<evidence type="ECO:0000313" key="3">
    <source>
        <dbReference type="EMBL" id="MBL1378443.1"/>
    </source>
</evidence>
<keyword evidence="1" id="KW-0472">Membrane</keyword>
<evidence type="ECO:0000259" key="2">
    <source>
        <dbReference type="Pfam" id="PF13400"/>
    </source>
</evidence>
<keyword evidence="1" id="KW-0812">Transmembrane</keyword>
<comment type="caution">
    <text evidence="3">The sequence shown here is derived from an EMBL/GenBank/DDBJ whole genome shotgun (WGS) entry which is preliminary data.</text>
</comment>
<accession>A0ABS1QUA9</accession>
<evidence type="ECO:0000313" key="4">
    <source>
        <dbReference type="Proteomes" id="UP000638570"/>
    </source>
</evidence>
<keyword evidence="1" id="KW-1133">Transmembrane helix</keyword>
<dbReference type="EMBL" id="JAERTZ010000026">
    <property type="protein sequence ID" value="MBL1378443.1"/>
    <property type="molecule type" value="Genomic_DNA"/>
</dbReference>
<protein>
    <submittedName>
        <fullName evidence="3">Tad domain-containing protein</fullName>
    </submittedName>
</protein>
<reference evidence="4" key="1">
    <citation type="submission" date="2021-01" db="EMBL/GenBank/DDBJ databases">
        <title>Genome public.</title>
        <authorList>
            <person name="Liu C."/>
            <person name="Sun Q."/>
        </authorList>
    </citation>
    <scope>NUCLEOTIDE SEQUENCE [LARGE SCALE GENOMIC DNA]</scope>
    <source>
        <strain evidence="4">CGMCC 1.18722</strain>
    </source>
</reference>
<proteinExistence type="predicted"/>
<dbReference type="RefSeq" id="WP_202086971.1">
    <property type="nucleotide sequence ID" value="NZ_JAERTZ010000026.1"/>
</dbReference>